<dbReference type="AlphaFoldDB" id="A0A3N1M9T3"/>
<gene>
    <name evidence="5" type="ORF">EDC65_2230</name>
</gene>
<dbReference type="EMBL" id="RJKX01000013">
    <property type="protein sequence ID" value="ROQ00431.1"/>
    <property type="molecule type" value="Genomic_DNA"/>
</dbReference>
<keyword evidence="6" id="KW-1185">Reference proteome</keyword>
<reference evidence="5 6" key="1">
    <citation type="submission" date="2018-11" db="EMBL/GenBank/DDBJ databases">
        <title>Genomic Encyclopedia of Type Strains, Phase IV (KMG-IV): sequencing the most valuable type-strain genomes for metagenomic binning, comparative biology and taxonomic classification.</title>
        <authorList>
            <person name="Goeker M."/>
        </authorList>
    </citation>
    <scope>NUCLEOTIDE SEQUENCE [LARGE SCALE GENOMIC DNA]</scope>
    <source>
        <strain evidence="5 6">DSM 5900</strain>
    </source>
</reference>
<evidence type="ECO:0000256" key="1">
    <source>
        <dbReference type="ARBA" id="ARBA00007734"/>
    </source>
</evidence>
<dbReference type="Pfam" id="PF01464">
    <property type="entry name" value="SLT"/>
    <property type="match status" value="1"/>
</dbReference>
<organism evidence="5 6">
    <name type="scientific">Stella humosa</name>
    <dbReference type="NCBI Taxonomy" id="94"/>
    <lineage>
        <taxon>Bacteria</taxon>
        <taxon>Pseudomonadati</taxon>
        <taxon>Pseudomonadota</taxon>
        <taxon>Alphaproteobacteria</taxon>
        <taxon>Rhodospirillales</taxon>
        <taxon>Stellaceae</taxon>
        <taxon>Stella</taxon>
    </lineage>
</organism>
<feature type="domain" description="Transglycosylase SLT" evidence="4">
    <location>
        <begin position="65"/>
        <end position="162"/>
    </location>
</feature>
<comment type="similarity">
    <text evidence="1">Belongs to the transglycosylase Slt family.</text>
</comment>
<evidence type="ECO:0000256" key="2">
    <source>
        <dbReference type="ARBA" id="ARBA00009387"/>
    </source>
</evidence>
<feature type="signal peptide" evidence="3">
    <location>
        <begin position="1"/>
        <end position="26"/>
    </location>
</feature>
<sequence>MIRPRGWCLALALAALWAVSAPASSAAPGDRFLACDRYDGDVRAAVDRWWDDWPDWRDWKSQLFQESRCRPGAVSPAGALGLAQFMPATWVDILRRLGEDPRAVPRTQARMSIRAGAYYMRVLRDQWRGWSKSADAAEVQRHAQAGYNAGSGHILNAWRRCGRPAGWAVTRDCLPSVTGKHAAETIAYVDLIAEWRAMLGRRR</sequence>
<dbReference type="SUPFAM" id="SSF53955">
    <property type="entry name" value="Lysozyme-like"/>
    <property type="match status" value="1"/>
</dbReference>
<dbReference type="RefSeq" id="WP_197735787.1">
    <property type="nucleotide sequence ID" value="NZ_AP019700.1"/>
</dbReference>
<proteinExistence type="inferred from homology"/>
<keyword evidence="3" id="KW-0732">Signal</keyword>
<dbReference type="Gene3D" id="1.10.530.10">
    <property type="match status" value="1"/>
</dbReference>
<name>A0A3N1M9T3_9PROT</name>
<dbReference type="InterPro" id="IPR023346">
    <property type="entry name" value="Lysozyme-like_dom_sf"/>
</dbReference>
<evidence type="ECO:0000313" key="5">
    <source>
        <dbReference type="EMBL" id="ROQ00431.1"/>
    </source>
</evidence>
<protein>
    <submittedName>
        <fullName evidence="5">Transglycosylase-like protein with SLT domain</fullName>
    </submittedName>
</protein>
<evidence type="ECO:0000313" key="6">
    <source>
        <dbReference type="Proteomes" id="UP000278222"/>
    </source>
</evidence>
<dbReference type="PANTHER" id="PTHR37423:SF2">
    <property type="entry name" value="MEMBRANE-BOUND LYTIC MUREIN TRANSGLYCOSYLASE C"/>
    <property type="match status" value="1"/>
</dbReference>
<comment type="similarity">
    <text evidence="2">Belongs to the virb1 family.</text>
</comment>
<feature type="chain" id="PRO_5018187569" evidence="3">
    <location>
        <begin position="27"/>
        <end position="203"/>
    </location>
</feature>
<dbReference type="Proteomes" id="UP000278222">
    <property type="component" value="Unassembled WGS sequence"/>
</dbReference>
<accession>A0A3N1M9T3</accession>
<evidence type="ECO:0000259" key="4">
    <source>
        <dbReference type="Pfam" id="PF01464"/>
    </source>
</evidence>
<evidence type="ECO:0000256" key="3">
    <source>
        <dbReference type="SAM" id="SignalP"/>
    </source>
</evidence>
<dbReference type="PANTHER" id="PTHR37423">
    <property type="entry name" value="SOLUBLE LYTIC MUREIN TRANSGLYCOSYLASE-RELATED"/>
    <property type="match status" value="1"/>
</dbReference>
<comment type="caution">
    <text evidence="5">The sequence shown here is derived from an EMBL/GenBank/DDBJ whole genome shotgun (WGS) entry which is preliminary data.</text>
</comment>
<dbReference type="InterPro" id="IPR008258">
    <property type="entry name" value="Transglycosylase_SLT_dom_1"/>
</dbReference>